<evidence type="ECO:0000256" key="6">
    <source>
        <dbReference type="ARBA" id="ARBA00023242"/>
    </source>
</evidence>
<evidence type="ECO:0000313" key="9">
    <source>
        <dbReference type="EMBL" id="KFG99445.1"/>
    </source>
</evidence>
<evidence type="ECO:0000256" key="3">
    <source>
        <dbReference type="ARBA" id="ARBA00022763"/>
    </source>
</evidence>
<reference evidence="9 10" key="2">
    <citation type="journal article" date="2015" name="Eukaryot. Cell">
        <title>Genetic mapping reveals that sinefungin resistance in Toxoplasma gondii is controlled by a putative amino acid transporter locus that can be used as a negative selectable marker.</title>
        <authorList>
            <person name="Behnke M.S."/>
            <person name="Khan A."/>
            <person name="Sibley L.D."/>
        </authorList>
    </citation>
    <scope>NUCLEOTIDE SEQUENCE [LARGE SCALE GENOMIC DNA]</scope>
    <source>
        <strain evidence="9 10">VAND</strain>
    </source>
</reference>
<reference evidence="9 10" key="1">
    <citation type="submission" date="2014-08" db="EMBL/GenBank/DDBJ databases">
        <authorList>
            <person name="Sibley D."/>
            <person name="Venepally P."/>
            <person name="Karamycheva S."/>
            <person name="Hadjithomas M."/>
            <person name="Khan A."/>
            <person name="Brunk B."/>
            <person name="Roos D."/>
            <person name="Caler E."/>
            <person name="Lorenzi H."/>
        </authorList>
    </citation>
    <scope>NUCLEOTIDE SEQUENCE [LARGE SCALE GENOMIC DNA]</scope>
    <source>
        <strain evidence="9 10">VAND</strain>
    </source>
</reference>
<feature type="region of interest" description="Disordered" evidence="8">
    <location>
        <begin position="150"/>
        <end position="211"/>
    </location>
</feature>
<comment type="subcellular location">
    <subcellularLocation>
        <location evidence="1">Nucleus</location>
    </subcellularLocation>
</comment>
<keyword evidence="6" id="KW-0539">Nucleus</keyword>
<accession>A0A086PGG4</accession>
<dbReference type="GO" id="GO:0008821">
    <property type="term" value="F:crossover junction DNA endonuclease activity"/>
    <property type="evidence" value="ECO:0007669"/>
    <property type="project" value="TreeGrafter"/>
</dbReference>
<dbReference type="Gene3D" id="3.40.50.300">
    <property type="entry name" value="P-loop containing nucleotide triphosphate hydrolases"/>
    <property type="match status" value="1"/>
</dbReference>
<keyword evidence="2" id="KW-0547">Nucleotide-binding</keyword>
<dbReference type="EMBL" id="AEYJ02001851">
    <property type="protein sequence ID" value="KFG99445.1"/>
    <property type="molecule type" value="Genomic_DNA"/>
</dbReference>
<keyword evidence="5" id="KW-0234">DNA repair</keyword>
<evidence type="ECO:0000256" key="4">
    <source>
        <dbReference type="ARBA" id="ARBA00022840"/>
    </source>
</evidence>
<dbReference type="VEuPathDB" id="ToxoDB:TGVAND_277220"/>
<dbReference type="OrthoDB" id="342627at2759"/>
<evidence type="ECO:0000256" key="7">
    <source>
        <dbReference type="SAM" id="Coils"/>
    </source>
</evidence>
<dbReference type="GO" id="GO:0033063">
    <property type="term" value="C:Rad51B-Rad51C-Rad51D-XRCC2 complex"/>
    <property type="evidence" value="ECO:0007669"/>
    <property type="project" value="TreeGrafter"/>
</dbReference>
<dbReference type="PANTHER" id="PTHR46239">
    <property type="entry name" value="DNA REPAIR PROTEIN RAD51 HOMOLOG 3 RAD51C"/>
    <property type="match status" value="1"/>
</dbReference>
<dbReference type="PANTHER" id="PTHR46239:SF1">
    <property type="entry name" value="DNA REPAIR PROTEIN RAD51 HOMOLOG 3"/>
    <property type="match status" value="1"/>
</dbReference>
<dbReference type="SUPFAM" id="SSF52540">
    <property type="entry name" value="P-loop containing nucleoside triphosphate hydrolases"/>
    <property type="match status" value="1"/>
</dbReference>
<dbReference type="GO" id="GO:0033065">
    <property type="term" value="C:Rad51C-XRCC3 complex"/>
    <property type="evidence" value="ECO:0007669"/>
    <property type="project" value="TreeGrafter"/>
</dbReference>
<organism evidence="9 10">
    <name type="scientific">Toxoplasma gondii VAND</name>
    <dbReference type="NCBI Taxonomy" id="933077"/>
    <lineage>
        <taxon>Eukaryota</taxon>
        <taxon>Sar</taxon>
        <taxon>Alveolata</taxon>
        <taxon>Apicomplexa</taxon>
        <taxon>Conoidasida</taxon>
        <taxon>Coccidia</taxon>
        <taxon>Eucoccidiorida</taxon>
        <taxon>Eimeriorina</taxon>
        <taxon>Sarcocystidae</taxon>
        <taxon>Toxoplasma</taxon>
    </lineage>
</organism>
<feature type="coiled-coil region" evidence="7">
    <location>
        <begin position="328"/>
        <end position="381"/>
    </location>
</feature>
<dbReference type="GO" id="GO:0005524">
    <property type="term" value="F:ATP binding"/>
    <property type="evidence" value="ECO:0007669"/>
    <property type="project" value="UniProtKB-KW"/>
</dbReference>
<evidence type="ECO:0000256" key="8">
    <source>
        <dbReference type="SAM" id="MobiDB-lite"/>
    </source>
</evidence>
<comment type="caution">
    <text evidence="9">The sequence shown here is derived from an EMBL/GenBank/DDBJ whole genome shotgun (WGS) entry which is preliminary data.</text>
</comment>
<name>A0A086PGG4_TOXGO</name>
<dbReference type="GO" id="GO:0005657">
    <property type="term" value="C:replication fork"/>
    <property type="evidence" value="ECO:0007669"/>
    <property type="project" value="TreeGrafter"/>
</dbReference>
<protein>
    <submittedName>
        <fullName evidence="9">Uncharacterized protein</fullName>
    </submittedName>
</protein>
<evidence type="ECO:0000256" key="5">
    <source>
        <dbReference type="ARBA" id="ARBA00023204"/>
    </source>
</evidence>
<sequence>MSKLAPDTEIPLLVAAQRKVIVPPLVSVVSLSLQEMTSRASFLASPSPRSPSSSSPSLLSSTVSSSASPSISSSCSSHRCFPRSLKLASQLLPPLSPRSRIPFLVPSLDALLAGGCPVGAGLLQICGPPGVGKTSLCLQLAASLAADLSQAPPSPLRASQHPREPLLSSSSSASAPRVRGRRATPRGNEETGTEAKRRRQGSATSAGKSRHEVVCVSEKSRCMRWRARDADQRRTLFLDSEGGARPERIRQIVASFKDVFRRGFLPCKQLRAADEVSPERKREAEKPRASPLLRNASQSVTSLRHAEGAREAESRRVASLGDLCIAEQARDEEEREREDEAIEEVMQRIEVARVFDHKELLAVLQHTLSVLTRENDALEEEGEKGLVFTAGDRGGDDENDEEGELDEGVCGRREEAGDLASESCEFQSVKRARPRETYGLVVVDSLSWIYHPAFFHSAAECTASLFQASSLLAVLSTRFHLAVVVTNQLTTAKTAFAAHDKDGFNATFPGGCSVPPPQTFTPSLGSVWQQIPSYSIGLRWSSSLVDPCNISASSPATRNANSLGHCTGSLTSTRQAASTREVVVFKVPTLFNALGEATEETWKNGGDLQDVGNKEARGVRSGANRAAGFMPVAPIALSVSQGGVRECMNGVRNFS</sequence>
<feature type="compositionally biased region" description="Basic and acidic residues" evidence="8">
    <location>
        <begin position="275"/>
        <end position="288"/>
    </location>
</feature>
<keyword evidence="3" id="KW-0227">DNA damage</keyword>
<dbReference type="AlphaFoldDB" id="A0A086PGG4"/>
<dbReference type="GO" id="GO:0000707">
    <property type="term" value="P:meiotic DNA recombinase assembly"/>
    <property type="evidence" value="ECO:0007669"/>
    <property type="project" value="TreeGrafter"/>
</dbReference>
<keyword evidence="4" id="KW-0067">ATP-binding</keyword>
<keyword evidence="7" id="KW-0175">Coiled coil</keyword>
<dbReference type="GO" id="GO:0007131">
    <property type="term" value="P:reciprocal meiotic recombination"/>
    <property type="evidence" value="ECO:0007669"/>
    <property type="project" value="TreeGrafter"/>
</dbReference>
<dbReference type="InterPro" id="IPR052093">
    <property type="entry name" value="HR_Repair_Mediator"/>
</dbReference>
<feature type="compositionally biased region" description="Low complexity" evidence="8">
    <location>
        <begin position="165"/>
        <end position="176"/>
    </location>
</feature>
<gene>
    <name evidence="9" type="ORF">TGVAND_277220</name>
</gene>
<dbReference type="Proteomes" id="UP000028840">
    <property type="component" value="Unassembled WGS sequence"/>
</dbReference>
<dbReference type="InterPro" id="IPR027417">
    <property type="entry name" value="P-loop_NTPase"/>
</dbReference>
<evidence type="ECO:0000313" key="10">
    <source>
        <dbReference type="Proteomes" id="UP000028840"/>
    </source>
</evidence>
<evidence type="ECO:0000256" key="2">
    <source>
        <dbReference type="ARBA" id="ARBA00022741"/>
    </source>
</evidence>
<dbReference type="GO" id="GO:0000400">
    <property type="term" value="F:four-way junction DNA binding"/>
    <property type="evidence" value="ECO:0007669"/>
    <property type="project" value="TreeGrafter"/>
</dbReference>
<feature type="compositionally biased region" description="Basic and acidic residues" evidence="8">
    <location>
        <begin position="304"/>
        <end position="314"/>
    </location>
</feature>
<feature type="region of interest" description="Disordered" evidence="8">
    <location>
        <begin position="275"/>
        <end position="314"/>
    </location>
</feature>
<proteinExistence type="predicted"/>
<evidence type="ECO:0000256" key="1">
    <source>
        <dbReference type="ARBA" id="ARBA00004123"/>
    </source>
</evidence>